<sequence length="204" mass="23720">MRNHYIMTNEENEVPFVIVHQEEIPLGFSNAGLYRHLQLTSHGAHCTDCGFWTTKVHEYHPKQVIAGSHNDTPIIDHFHHRRFVCDSCHRTFMEPLSWLKPYQRITEIGCRTLLYRSADCTFKAVGEAFSRNGQNVRIHVLENYSEQPDLAERSTPLLIGIDEMSLAKGKGNYSLVMYDLSVPWRPQLLLMHESRRKDEVMKVL</sequence>
<gene>
    <name evidence="1" type="ORF">ACFQ19_15010</name>
</gene>
<dbReference type="EMBL" id="JBHTKK010000021">
    <property type="protein sequence ID" value="MFD1067314.1"/>
    <property type="molecule type" value="Genomic_DNA"/>
</dbReference>
<organism evidence="1 2">
    <name type="scientific">Oceanobacillus locisalsi</name>
    <dbReference type="NCBI Taxonomy" id="546107"/>
    <lineage>
        <taxon>Bacteria</taxon>
        <taxon>Bacillati</taxon>
        <taxon>Bacillota</taxon>
        <taxon>Bacilli</taxon>
        <taxon>Bacillales</taxon>
        <taxon>Bacillaceae</taxon>
        <taxon>Oceanobacillus</taxon>
    </lineage>
</organism>
<dbReference type="Proteomes" id="UP001597041">
    <property type="component" value="Unassembled WGS sequence"/>
</dbReference>
<comment type="caution">
    <text evidence="1">The sequence shown here is derived from an EMBL/GenBank/DDBJ whole genome shotgun (WGS) entry which is preliminary data.</text>
</comment>
<accession>A0ABW3NI82</accession>
<reference evidence="2" key="1">
    <citation type="journal article" date="2019" name="Int. J. Syst. Evol. Microbiol.">
        <title>The Global Catalogue of Microorganisms (GCM) 10K type strain sequencing project: providing services to taxonomists for standard genome sequencing and annotation.</title>
        <authorList>
            <consortium name="The Broad Institute Genomics Platform"/>
            <consortium name="The Broad Institute Genome Sequencing Center for Infectious Disease"/>
            <person name="Wu L."/>
            <person name="Ma J."/>
        </authorList>
    </citation>
    <scope>NUCLEOTIDE SEQUENCE [LARGE SCALE GENOMIC DNA]</scope>
    <source>
        <strain evidence="2">CCUG 56608</strain>
    </source>
</reference>
<evidence type="ECO:0000313" key="1">
    <source>
        <dbReference type="EMBL" id="MFD1067314.1"/>
    </source>
</evidence>
<keyword evidence="2" id="KW-1185">Reference proteome</keyword>
<proteinExistence type="predicted"/>
<evidence type="ECO:0008006" key="3">
    <source>
        <dbReference type="Google" id="ProtNLM"/>
    </source>
</evidence>
<protein>
    <recommendedName>
        <fullName evidence="3">Transposase</fullName>
    </recommendedName>
</protein>
<name>A0ABW3NI82_9BACI</name>
<evidence type="ECO:0000313" key="2">
    <source>
        <dbReference type="Proteomes" id="UP001597041"/>
    </source>
</evidence>
<dbReference type="RefSeq" id="WP_379593415.1">
    <property type="nucleotide sequence ID" value="NZ_JBHTKK010000021.1"/>
</dbReference>